<dbReference type="EMBL" id="LXQA011305955">
    <property type="protein sequence ID" value="MCI92623.1"/>
    <property type="molecule type" value="Genomic_DNA"/>
</dbReference>
<dbReference type="Proteomes" id="UP000265520">
    <property type="component" value="Unassembled WGS sequence"/>
</dbReference>
<reference evidence="1 2" key="1">
    <citation type="journal article" date="2018" name="Front. Plant Sci.">
        <title>Red Clover (Trifolium pratense) and Zigzag Clover (T. medium) - A Picture of Genomic Similarities and Differences.</title>
        <authorList>
            <person name="Dluhosova J."/>
            <person name="Istvanek J."/>
            <person name="Nedelnik J."/>
            <person name="Repkova J."/>
        </authorList>
    </citation>
    <scope>NUCLEOTIDE SEQUENCE [LARGE SCALE GENOMIC DNA]</scope>
    <source>
        <strain evidence="2">cv. 10/8</strain>
        <tissue evidence="1">Leaf</tissue>
    </source>
</reference>
<comment type="caution">
    <text evidence="1">The sequence shown here is derived from an EMBL/GenBank/DDBJ whole genome shotgun (WGS) entry which is preliminary data.</text>
</comment>
<evidence type="ECO:0000313" key="1">
    <source>
        <dbReference type="EMBL" id="MCI92623.1"/>
    </source>
</evidence>
<protein>
    <submittedName>
        <fullName evidence="1">Uncharacterized protein</fullName>
    </submittedName>
</protein>
<accession>A0A392VYU0</accession>
<proteinExistence type="predicted"/>
<feature type="non-terminal residue" evidence="1">
    <location>
        <position position="37"/>
    </location>
</feature>
<keyword evidence="2" id="KW-1185">Reference proteome</keyword>
<sequence>MFGSKSIDSIFTVEEESGTNFLSCDTWKTSCIPDIVG</sequence>
<evidence type="ECO:0000313" key="2">
    <source>
        <dbReference type="Proteomes" id="UP000265520"/>
    </source>
</evidence>
<name>A0A392VYU0_9FABA</name>
<organism evidence="1 2">
    <name type="scientific">Trifolium medium</name>
    <dbReference type="NCBI Taxonomy" id="97028"/>
    <lineage>
        <taxon>Eukaryota</taxon>
        <taxon>Viridiplantae</taxon>
        <taxon>Streptophyta</taxon>
        <taxon>Embryophyta</taxon>
        <taxon>Tracheophyta</taxon>
        <taxon>Spermatophyta</taxon>
        <taxon>Magnoliopsida</taxon>
        <taxon>eudicotyledons</taxon>
        <taxon>Gunneridae</taxon>
        <taxon>Pentapetalae</taxon>
        <taxon>rosids</taxon>
        <taxon>fabids</taxon>
        <taxon>Fabales</taxon>
        <taxon>Fabaceae</taxon>
        <taxon>Papilionoideae</taxon>
        <taxon>50 kb inversion clade</taxon>
        <taxon>NPAAA clade</taxon>
        <taxon>Hologalegina</taxon>
        <taxon>IRL clade</taxon>
        <taxon>Trifolieae</taxon>
        <taxon>Trifolium</taxon>
    </lineage>
</organism>
<dbReference type="AlphaFoldDB" id="A0A392VYU0"/>